<protein>
    <submittedName>
        <fullName evidence="1">Uncharacterized protein</fullName>
    </submittedName>
</protein>
<evidence type="ECO:0000313" key="1">
    <source>
        <dbReference type="EMBL" id="WHA40915.1"/>
    </source>
</evidence>
<sequence length="56" mass="6308">MATYSKTKTYTVKLARSIKHSGFTYKPLNEIEMKGTLLLAIIEAEGEEVIDYARLA</sequence>
<dbReference type="RefSeq" id="WP_170980123.1">
    <property type="nucleotide sequence ID" value="NZ_CP124733.1"/>
</dbReference>
<proteinExistence type="predicted"/>
<gene>
    <name evidence="1" type="ORF">CFBP5477_014055</name>
</gene>
<dbReference type="AlphaFoldDB" id="A0AAF0KD74"/>
<accession>A0AAF0KD74</accession>
<dbReference type="Proteomes" id="UP000298664">
    <property type="component" value="Chromosome Circular"/>
</dbReference>
<name>A0AAF0KD74_9HYPH</name>
<organism evidence="1 2">
    <name type="scientific">Agrobacterium larrymoorei</name>
    <dbReference type="NCBI Taxonomy" id="160699"/>
    <lineage>
        <taxon>Bacteria</taxon>
        <taxon>Pseudomonadati</taxon>
        <taxon>Pseudomonadota</taxon>
        <taxon>Alphaproteobacteria</taxon>
        <taxon>Hyphomicrobiales</taxon>
        <taxon>Rhizobiaceae</taxon>
        <taxon>Rhizobium/Agrobacterium group</taxon>
        <taxon>Agrobacterium</taxon>
    </lineage>
</organism>
<reference evidence="1" key="1">
    <citation type="submission" date="2023-05" db="EMBL/GenBank/DDBJ databases">
        <title>Complete genome sequence of Agrobacterium larrymoorei CFBP5477.</title>
        <authorList>
            <person name="Yen H.-C."/>
            <person name="Chou L."/>
            <person name="Lin Y.-C."/>
            <person name="Lai E.-M."/>
            <person name="Kuo C.-H."/>
        </authorList>
    </citation>
    <scope>NUCLEOTIDE SEQUENCE</scope>
    <source>
        <strain evidence="1">CFBP5477</strain>
    </source>
</reference>
<dbReference type="EMBL" id="CP124733">
    <property type="protein sequence ID" value="WHA40915.1"/>
    <property type="molecule type" value="Genomic_DNA"/>
</dbReference>
<evidence type="ECO:0000313" key="2">
    <source>
        <dbReference type="Proteomes" id="UP000298664"/>
    </source>
</evidence>